<dbReference type="RefSeq" id="WP_377466961.1">
    <property type="nucleotide sequence ID" value="NZ_JBHUOP010000004.1"/>
</dbReference>
<comment type="caution">
    <text evidence="2">The sequence shown here is derived from an EMBL/GenBank/DDBJ whole genome shotgun (WGS) entry which is preliminary data.</text>
</comment>
<name>A0ABW5XGQ7_9MICO</name>
<feature type="compositionally biased region" description="Basic and acidic residues" evidence="1">
    <location>
        <begin position="73"/>
        <end position="83"/>
    </location>
</feature>
<organism evidence="2 3">
    <name type="scientific">Populibacterium corticicola</name>
    <dbReference type="NCBI Taxonomy" id="1812826"/>
    <lineage>
        <taxon>Bacteria</taxon>
        <taxon>Bacillati</taxon>
        <taxon>Actinomycetota</taxon>
        <taxon>Actinomycetes</taxon>
        <taxon>Micrococcales</taxon>
        <taxon>Jonesiaceae</taxon>
        <taxon>Populibacterium</taxon>
    </lineage>
</organism>
<dbReference type="EMBL" id="JBHUOP010000004">
    <property type="protein sequence ID" value="MFD2841037.1"/>
    <property type="molecule type" value="Genomic_DNA"/>
</dbReference>
<evidence type="ECO:0000313" key="2">
    <source>
        <dbReference type="EMBL" id="MFD2841037.1"/>
    </source>
</evidence>
<accession>A0ABW5XGQ7</accession>
<reference evidence="3" key="1">
    <citation type="journal article" date="2019" name="Int. J. Syst. Evol. Microbiol.">
        <title>The Global Catalogue of Microorganisms (GCM) 10K type strain sequencing project: providing services to taxonomists for standard genome sequencing and annotation.</title>
        <authorList>
            <consortium name="The Broad Institute Genomics Platform"/>
            <consortium name="The Broad Institute Genome Sequencing Center for Infectious Disease"/>
            <person name="Wu L."/>
            <person name="Ma J."/>
        </authorList>
    </citation>
    <scope>NUCLEOTIDE SEQUENCE [LARGE SCALE GENOMIC DNA]</scope>
    <source>
        <strain evidence="3">KCTC 33576</strain>
    </source>
</reference>
<dbReference type="Proteomes" id="UP001597391">
    <property type="component" value="Unassembled WGS sequence"/>
</dbReference>
<protein>
    <recommendedName>
        <fullName evidence="4">DUF5709 domain-containing protein</fullName>
    </recommendedName>
</protein>
<evidence type="ECO:0000313" key="3">
    <source>
        <dbReference type="Proteomes" id="UP001597391"/>
    </source>
</evidence>
<sequence>MTRQEKKHRSLPYDDALGEPLDGRDSQPSELGDQDYPETLDAGDPLRHDSRSLADRGMHVESDGELGYMETRAGLRDEERDVP</sequence>
<gene>
    <name evidence="2" type="ORF">ACFSYH_10725</name>
</gene>
<proteinExistence type="predicted"/>
<feature type="compositionally biased region" description="Basic residues" evidence="1">
    <location>
        <begin position="1"/>
        <end position="10"/>
    </location>
</feature>
<feature type="compositionally biased region" description="Basic and acidic residues" evidence="1">
    <location>
        <begin position="44"/>
        <end position="62"/>
    </location>
</feature>
<evidence type="ECO:0008006" key="4">
    <source>
        <dbReference type="Google" id="ProtNLM"/>
    </source>
</evidence>
<feature type="region of interest" description="Disordered" evidence="1">
    <location>
        <begin position="1"/>
        <end position="83"/>
    </location>
</feature>
<keyword evidence="3" id="KW-1185">Reference proteome</keyword>
<evidence type="ECO:0000256" key="1">
    <source>
        <dbReference type="SAM" id="MobiDB-lite"/>
    </source>
</evidence>